<dbReference type="InterPro" id="IPR005595">
    <property type="entry name" value="TRAP_alpha"/>
</dbReference>
<dbReference type="GO" id="GO:0005789">
    <property type="term" value="C:endoplasmic reticulum membrane"/>
    <property type="evidence" value="ECO:0007669"/>
    <property type="project" value="UniProtKB-SubCell"/>
</dbReference>
<keyword evidence="3 10" id="KW-0732">Signal</keyword>
<dbReference type="InParanoid" id="A0A316YU78"/>
<sequence>MKLLLSLLSILGVIASLASAQANDTPDLNIQTTFPNNAFNRVSNGQANRVVFSVTPPRSEDRILTLEGIKGAFLNRDKIGKRGYVMRNMTETKYKSLPIKPVDGKPLQVPYDFYPEFKPQELGVEFRLIVNDQQTGKKHNLHAYTGTVTVVEPAKSWFDLQALSLYAILAGIVGTAIWWASQNYPGSKTISKRKERSAAASSSAASPPSPSKASASGVKVPGQAGYDEDWIPEHHLKKGSRPTSPRPRSTRSGSSKK</sequence>
<dbReference type="Pfam" id="PF03896">
    <property type="entry name" value="TRAP_alpha"/>
    <property type="match status" value="1"/>
</dbReference>
<evidence type="ECO:0000256" key="5">
    <source>
        <dbReference type="ARBA" id="ARBA00022989"/>
    </source>
</evidence>
<evidence type="ECO:0000256" key="10">
    <source>
        <dbReference type="SAM" id="SignalP"/>
    </source>
</evidence>
<accession>A0A316YU78</accession>
<comment type="function">
    <text evidence="7">Is probably involved in a pathway contributing to genomic integrity.</text>
</comment>
<keyword evidence="2" id="KW-0812">Transmembrane</keyword>
<comment type="subcellular location">
    <subcellularLocation>
        <location evidence="1">Endoplasmic reticulum membrane</location>
        <topology evidence="1">Single-pass type I membrane protein</topology>
    </subcellularLocation>
</comment>
<dbReference type="RefSeq" id="XP_025379426.1">
    <property type="nucleotide sequence ID" value="XM_025521313.1"/>
</dbReference>
<dbReference type="Proteomes" id="UP000245768">
    <property type="component" value="Unassembled WGS sequence"/>
</dbReference>
<feature type="chain" id="PRO_5016438255" evidence="10">
    <location>
        <begin position="21"/>
        <end position="257"/>
    </location>
</feature>
<name>A0A316YU78_9BASI</name>
<evidence type="ECO:0000256" key="3">
    <source>
        <dbReference type="ARBA" id="ARBA00022729"/>
    </source>
</evidence>
<reference evidence="11 12" key="1">
    <citation type="journal article" date="2018" name="Mol. Biol. Evol.">
        <title>Broad Genomic Sampling Reveals a Smut Pathogenic Ancestry of the Fungal Clade Ustilaginomycotina.</title>
        <authorList>
            <person name="Kijpornyongpan T."/>
            <person name="Mondo S.J."/>
            <person name="Barry K."/>
            <person name="Sandor L."/>
            <person name="Lee J."/>
            <person name="Lipzen A."/>
            <person name="Pangilinan J."/>
            <person name="LaButti K."/>
            <person name="Hainaut M."/>
            <person name="Henrissat B."/>
            <person name="Grigoriev I.V."/>
            <person name="Spatafora J.W."/>
            <person name="Aime M.C."/>
        </authorList>
    </citation>
    <scope>NUCLEOTIDE SEQUENCE [LARGE SCALE GENOMIC DNA]</scope>
    <source>
        <strain evidence="11 12">MCA 4198</strain>
    </source>
</reference>
<evidence type="ECO:0000256" key="1">
    <source>
        <dbReference type="ARBA" id="ARBA00004115"/>
    </source>
</evidence>
<dbReference type="EMBL" id="KZ819635">
    <property type="protein sequence ID" value="PWN92228.1"/>
    <property type="molecule type" value="Genomic_DNA"/>
</dbReference>
<keyword evidence="5" id="KW-1133">Transmembrane helix</keyword>
<evidence type="ECO:0000256" key="8">
    <source>
        <dbReference type="ARBA" id="ARBA00038311"/>
    </source>
</evidence>
<dbReference type="OrthoDB" id="1926781at2759"/>
<feature type="signal peptide" evidence="10">
    <location>
        <begin position="1"/>
        <end position="20"/>
    </location>
</feature>
<dbReference type="PANTHER" id="PTHR12924">
    <property type="entry name" value="TRANSLOCON-ASSOCIATED PROTEIN, ALPHA SUBUNIT"/>
    <property type="match status" value="1"/>
</dbReference>
<evidence type="ECO:0000256" key="4">
    <source>
        <dbReference type="ARBA" id="ARBA00022824"/>
    </source>
</evidence>
<proteinExistence type="inferred from homology"/>
<dbReference type="GeneID" id="37043229"/>
<organism evidence="11 12">
    <name type="scientific">Acaromyces ingoldii</name>
    <dbReference type="NCBI Taxonomy" id="215250"/>
    <lineage>
        <taxon>Eukaryota</taxon>
        <taxon>Fungi</taxon>
        <taxon>Dikarya</taxon>
        <taxon>Basidiomycota</taxon>
        <taxon>Ustilaginomycotina</taxon>
        <taxon>Exobasidiomycetes</taxon>
        <taxon>Exobasidiales</taxon>
        <taxon>Cryptobasidiaceae</taxon>
        <taxon>Acaromyces</taxon>
    </lineage>
</organism>
<protein>
    <submittedName>
        <fullName evidence="11">Uncharacterized protein</fullName>
    </submittedName>
</protein>
<comment type="similarity">
    <text evidence="8">Belongs to the IRC22 family.</text>
</comment>
<dbReference type="PANTHER" id="PTHR12924:SF0">
    <property type="entry name" value="TRANSLOCON-ASSOCIATED PROTEIN SUBUNIT ALPHA"/>
    <property type="match status" value="1"/>
</dbReference>
<keyword evidence="4" id="KW-0256">Endoplasmic reticulum</keyword>
<keyword evidence="6" id="KW-0472">Membrane</keyword>
<evidence type="ECO:0000256" key="9">
    <source>
        <dbReference type="SAM" id="MobiDB-lite"/>
    </source>
</evidence>
<evidence type="ECO:0000256" key="7">
    <source>
        <dbReference type="ARBA" id="ARBA00037565"/>
    </source>
</evidence>
<feature type="compositionally biased region" description="Low complexity" evidence="9">
    <location>
        <begin position="198"/>
        <end position="216"/>
    </location>
</feature>
<evidence type="ECO:0000313" key="11">
    <source>
        <dbReference type="EMBL" id="PWN92228.1"/>
    </source>
</evidence>
<evidence type="ECO:0000256" key="2">
    <source>
        <dbReference type="ARBA" id="ARBA00022692"/>
    </source>
</evidence>
<dbReference type="AlphaFoldDB" id="A0A316YU78"/>
<keyword evidence="12" id="KW-1185">Reference proteome</keyword>
<feature type="region of interest" description="Disordered" evidence="9">
    <location>
        <begin position="191"/>
        <end position="257"/>
    </location>
</feature>
<evidence type="ECO:0000256" key="6">
    <source>
        <dbReference type="ARBA" id="ARBA00023136"/>
    </source>
</evidence>
<evidence type="ECO:0000313" key="12">
    <source>
        <dbReference type="Proteomes" id="UP000245768"/>
    </source>
</evidence>
<feature type="compositionally biased region" description="Low complexity" evidence="9">
    <location>
        <begin position="241"/>
        <end position="257"/>
    </location>
</feature>
<gene>
    <name evidence="11" type="ORF">FA10DRAFT_266023</name>
</gene>